<dbReference type="Proteomes" id="UP001417504">
    <property type="component" value="Unassembled WGS sequence"/>
</dbReference>
<organism evidence="2 3">
    <name type="scientific">Stephania japonica</name>
    <dbReference type="NCBI Taxonomy" id="461633"/>
    <lineage>
        <taxon>Eukaryota</taxon>
        <taxon>Viridiplantae</taxon>
        <taxon>Streptophyta</taxon>
        <taxon>Embryophyta</taxon>
        <taxon>Tracheophyta</taxon>
        <taxon>Spermatophyta</taxon>
        <taxon>Magnoliopsida</taxon>
        <taxon>Ranunculales</taxon>
        <taxon>Menispermaceae</taxon>
        <taxon>Menispermoideae</taxon>
        <taxon>Cissampelideae</taxon>
        <taxon>Stephania</taxon>
    </lineage>
</organism>
<dbReference type="AlphaFoldDB" id="A0AAP0F3E1"/>
<feature type="compositionally biased region" description="Basic and acidic residues" evidence="1">
    <location>
        <begin position="42"/>
        <end position="59"/>
    </location>
</feature>
<reference evidence="2 3" key="1">
    <citation type="submission" date="2024-01" db="EMBL/GenBank/DDBJ databases">
        <title>Genome assemblies of Stephania.</title>
        <authorList>
            <person name="Yang L."/>
        </authorList>
    </citation>
    <scope>NUCLEOTIDE SEQUENCE [LARGE SCALE GENOMIC DNA]</scope>
    <source>
        <strain evidence="2">QJT</strain>
        <tissue evidence="2">Leaf</tissue>
    </source>
</reference>
<proteinExistence type="predicted"/>
<accession>A0AAP0F3E1</accession>
<evidence type="ECO:0000256" key="1">
    <source>
        <dbReference type="SAM" id="MobiDB-lite"/>
    </source>
</evidence>
<keyword evidence="3" id="KW-1185">Reference proteome</keyword>
<gene>
    <name evidence="2" type="ORF">Sjap_021215</name>
</gene>
<name>A0AAP0F3E1_9MAGN</name>
<protein>
    <submittedName>
        <fullName evidence="2">Uncharacterized protein</fullName>
    </submittedName>
</protein>
<dbReference type="EMBL" id="JBBNAE010000008">
    <property type="protein sequence ID" value="KAK9103961.1"/>
    <property type="molecule type" value="Genomic_DNA"/>
</dbReference>
<feature type="compositionally biased region" description="Basic and acidic residues" evidence="1">
    <location>
        <begin position="22"/>
        <end position="32"/>
    </location>
</feature>
<sequence length="89" mass="10437">MERFPVREVASTTIISGKRGGGVREREEERTRGERKRKSRVRERVREREKDSRERERRGNIPPVSSDCSGLVVDSEAPERRGRRMAMRV</sequence>
<evidence type="ECO:0000313" key="3">
    <source>
        <dbReference type="Proteomes" id="UP001417504"/>
    </source>
</evidence>
<comment type="caution">
    <text evidence="2">The sequence shown here is derived from an EMBL/GenBank/DDBJ whole genome shotgun (WGS) entry which is preliminary data.</text>
</comment>
<evidence type="ECO:0000313" key="2">
    <source>
        <dbReference type="EMBL" id="KAK9103961.1"/>
    </source>
</evidence>
<feature type="region of interest" description="Disordered" evidence="1">
    <location>
        <begin position="1"/>
        <end position="89"/>
    </location>
</feature>